<keyword evidence="4" id="KW-0812">Transmembrane</keyword>
<dbReference type="Pfam" id="PF06839">
    <property type="entry name" value="Zn_ribbon_GRF"/>
    <property type="match status" value="1"/>
</dbReference>
<evidence type="ECO:0000256" key="1">
    <source>
        <dbReference type="ARBA" id="ARBA00022723"/>
    </source>
</evidence>
<evidence type="ECO:0000259" key="5">
    <source>
        <dbReference type="Pfam" id="PF06839"/>
    </source>
</evidence>
<keyword evidence="1" id="KW-0479">Metal-binding</keyword>
<dbReference type="GO" id="GO:0008270">
    <property type="term" value="F:zinc ion binding"/>
    <property type="evidence" value="ECO:0007669"/>
    <property type="project" value="UniProtKB-KW"/>
</dbReference>
<proteinExistence type="predicted"/>
<evidence type="ECO:0000256" key="3">
    <source>
        <dbReference type="ARBA" id="ARBA00022833"/>
    </source>
</evidence>
<reference evidence="6 7" key="1">
    <citation type="submission" date="2019-04" db="EMBL/GenBank/DDBJ databases">
        <title>An improved genome assembly and genetic linkage map for asparagus bean, Vigna unguiculata ssp. sesquipedialis.</title>
        <authorList>
            <person name="Xia Q."/>
            <person name="Zhang R."/>
            <person name="Dong Y."/>
        </authorList>
    </citation>
    <scope>NUCLEOTIDE SEQUENCE [LARGE SCALE GENOMIC DNA]</scope>
    <source>
        <tissue evidence="6">Leaf</tissue>
    </source>
</reference>
<keyword evidence="7" id="KW-1185">Reference proteome</keyword>
<evidence type="ECO:0000256" key="4">
    <source>
        <dbReference type="SAM" id="Phobius"/>
    </source>
</evidence>
<name>A0A4D6LBH4_VIGUN</name>
<organism evidence="6 7">
    <name type="scientific">Vigna unguiculata</name>
    <name type="common">Cowpea</name>
    <dbReference type="NCBI Taxonomy" id="3917"/>
    <lineage>
        <taxon>Eukaryota</taxon>
        <taxon>Viridiplantae</taxon>
        <taxon>Streptophyta</taxon>
        <taxon>Embryophyta</taxon>
        <taxon>Tracheophyta</taxon>
        <taxon>Spermatophyta</taxon>
        <taxon>Magnoliopsida</taxon>
        <taxon>eudicotyledons</taxon>
        <taxon>Gunneridae</taxon>
        <taxon>Pentapetalae</taxon>
        <taxon>rosids</taxon>
        <taxon>fabids</taxon>
        <taxon>Fabales</taxon>
        <taxon>Fabaceae</taxon>
        <taxon>Papilionoideae</taxon>
        <taxon>50 kb inversion clade</taxon>
        <taxon>NPAAA clade</taxon>
        <taxon>indigoferoid/millettioid clade</taxon>
        <taxon>Phaseoleae</taxon>
        <taxon>Vigna</taxon>
    </lineage>
</organism>
<evidence type="ECO:0000313" key="6">
    <source>
        <dbReference type="EMBL" id="QCD85889.1"/>
    </source>
</evidence>
<dbReference type="Proteomes" id="UP000501690">
    <property type="component" value="Linkage Group LG3"/>
</dbReference>
<feature type="transmembrane region" description="Helical" evidence="4">
    <location>
        <begin position="147"/>
        <end position="172"/>
    </location>
</feature>
<evidence type="ECO:0000256" key="2">
    <source>
        <dbReference type="ARBA" id="ARBA00022771"/>
    </source>
</evidence>
<gene>
    <name evidence="6" type="ORF">DEO72_LG3g410</name>
</gene>
<keyword evidence="2" id="KW-0863">Zinc-finger</keyword>
<evidence type="ECO:0000313" key="7">
    <source>
        <dbReference type="Proteomes" id="UP000501690"/>
    </source>
</evidence>
<feature type="domain" description="GRF-type" evidence="5">
    <location>
        <begin position="63"/>
        <end position="91"/>
    </location>
</feature>
<protein>
    <recommendedName>
        <fullName evidence="5">GRF-type domain-containing protein</fullName>
    </recommendedName>
</protein>
<dbReference type="EMBL" id="CP039347">
    <property type="protein sequence ID" value="QCD85889.1"/>
    <property type="molecule type" value="Genomic_DNA"/>
</dbReference>
<keyword evidence="3" id="KW-0862">Zinc</keyword>
<keyword evidence="4" id="KW-1133">Transmembrane helix</keyword>
<dbReference type="AlphaFoldDB" id="A0A4D6LBH4"/>
<sequence>MSPDLNPNIAIGGLERDWNSGNVLKSVTEEEDWFVLGKLRQQQSSGVSYEEWKQRLLLLKATTVKNKGRLFWRCRNWASNSHCNFFEWVKEDESEFEGKESEIEANNGKIVEEDEVCLDRDKVILELTKRNEKLKKKLQTERRLGKFLQFLFLMSWAFTVLFVVMFLLKLLVACSCQPKMMISPSYEASAFLLVQNCYIQLQLLLL</sequence>
<keyword evidence="4" id="KW-0472">Membrane</keyword>
<dbReference type="InterPro" id="IPR010666">
    <property type="entry name" value="Znf_GRF"/>
</dbReference>
<accession>A0A4D6LBH4</accession>